<gene>
    <name evidence="4" type="ORF">EDC65_1962</name>
</gene>
<dbReference type="Proteomes" id="UP000278222">
    <property type="component" value="Unassembled WGS sequence"/>
</dbReference>
<keyword evidence="5" id="KW-1185">Reference proteome</keyword>
<sequence>MTPHRSRPWLHAALCILALVSGACTQMDGGTPVATAPAAAPAPPPPPADQVNGRATVLEGDVLEIEGQRVRLQAVDAPDAKTAQGKRALIELKRIIGREPVRCDLVELEPPAPKGRQGWIGRCVAGGVDIAQELVRRGWARALQRYGDSYVIEEASARAAGRGMWPKPPPAKPATRQRQTG</sequence>
<evidence type="ECO:0000313" key="5">
    <source>
        <dbReference type="Proteomes" id="UP000278222"/>
    </source>
</evidence>
<dbReference type="InterPro" id="IPR016071">
    <property type="entry name" value="Staphylococal_nuclease_OB-fold"/>
</dbReference>
<comment type="caution">
    <text evidence="4">The sequence shown here is derived from an EMBL/GenBank/DDBJ whole genome shotgun (WGS) entry which is preliminary data.</text>
</comment>
<reference evidence="4 5" key="1">
    <citation type="submission" date="2018-11" db="EMBL/GenBank/DDBJ databases">
        <title>Genomic Encyclopedia of Type Strains, Phase IV (KMG-IV): sequencing the most valuable type-strain genomes for metagenomic binning, comparative biology and taxonomic classification.</title>
        <authorList>
            <person name="Goeker M."/>
        </authorList>
    </citation>
    <scope>NUCLEOTIDE SEQUENCE [LARGE SCALE GENOMIC DNA]</scope>
    <source>
        <strain evidence="4 5">DSM 5900</strain>
    </source>
</reference>
<accession>A0A3N1MG40</accession>
<dbReference type="InterPro" id="IPR035437">
    <property type="entry name" value="SNase_OB-fold_sf"/>
</dbReference>
<feature type="region of interest" description="Disordered" evidence="1">
    <location>
        <begin position="158"/>
        <end position="181"/>
    </location>
</feature>
<dbReference type="SUPFAM" id="SSF50199">
    <property type="entry name" value="Staphylococcal nuclease"/>
    <property type="match status" value="1"/>
</dbReference>
<evidence type="ECO:0000313" key="4">
    <source>
        <dbReference type="EMBL" id="ROQ00166.1"/>
    </source>
</evidence>
<organism evidence="4 5">
    <name type="scientific">Stella humosa</name>
    <dbReference type="NCBI Taxonomy" id="94"/>
    <lineage>
        <taxon>Bacteria</taxon>
        <taxon>Pseudomonadati</taxon>
        <taxon>Pseudomonadota</taxon>
        <taxon>Alphaproteobacteria</taxon>
        <taxon>Rhodospirillales</taxon>
        <taxon>Stellaceae</taxon>
        <taxon>Stella</taxon>
    </lineage>
</organism>
<feature type="chain" id="PRO_5018138898" evidence="2">
    <location>
        <begin position="24"/>
        <end position="181"/>
    </location>
</feature>
<evidence type="ECO:0000259" key="3">
    <source>
        <dbReference type="SMART" id="SM00318"/>
    </source>
</evidence>
<evidence type="ECO:0000256" key="1">
    <source>
        <dbReference type="SAM" id="MobiDB-lite"/>
    </source>
</evidence>
<keyword evidence="4" id="KW-0378">Hydrolase</keyword>
<dbReference type="PROSITE" id="PS51257">
    <property type="entry name" value="PROKAR_LIPOPROTEIN"/>
    <property type="match status" value="1"/>
</dbReference>
<keyword evidence="4" id="KW-0255">Endonuclease</keyword>
<feature type="signal peptide" evidence="2">
    <location>
        <begin position="1"/>
        <end position="23"/>
    </location>
</feature>
<dbReference type="GO" id="GO:0004519">
    <property type="term" value="F:endonuclease activity"/>
    <property type="evidence" value="ECO:0007669"/>
    <property type="project" value="UniProtKB-KW"/>
</dbReference>
<dbReference type="SMART" id="SM00318">
    <property type="entry name" value="SNc"/>
    <property type="match status" value="1"/>
</dbReference>
<evidence type="ECO:0000256" key="2">
    <source>
        <dbReference type="SAM" id="SignalP"/>
    </source>
</evidence>
<protein>
    <submittedName>
        <fullName evidence="4">Endonuclease YncB(Thermonuclease family)</fullName>
    </submittedName>
</protein>
<keyword evidence="4" id="KW-0540">Nuclease</keyword>
<feature type="domain" description="TNase-like" evidence="3">
    <location>
        <begin position="49"/>
        <end position="167"/>
    </location>
</feature>
<dbReference type="EMBL" id="RJKX01000013">
    <property type="protein sequence ID" value="ROQ00166.1"/>
    <property type="molecule type" value="Genomic_DNA"/>
</dbReference>
<dbReference type="Gene3D" id="2.40.50.90">
    <property type="match status" value="1"/>
</dbReference>
<dbReference type="RefSeq" id="WP_123689472.1">
    <property type="nucleotide sequence ID" value="NZ_RJKX01000013.1"/>
</dbReference>
<dbReference type="AlphaFoldDB" id="A0A3N1MG40"/>
<name>A0A3N1MG40_9PROT</name>
<proteinExistence type="predicted"/>
<keyword evidence="2" id="KW-0732">Signal</keyword>
<dbReference type="Pfam" id="PF00565">
    <property type="entry name" value="SNase"/>
    <property type="match status" value="1"/>
</dbReference>
<dbReference type="OrthoDB" id="9805504at2"/>